<dbReference type="GO" id="GO:0003824">
    <property type="term" value="F:catalytic activity"/>
    <property type="evidence" value="ECO:0007669"/>
    <property type="project" value="UniProtKB-ARBA"/>
</dbReference>
<dbReference type="PROSITE" id="PS50885">
    <property type="entry name" value="HAMP"/>
    <property type="match status" value="1"/>
</dbReference>
<keyword evidence="3" id="KW-1133">Transmembrane helix</keyword>
<reference evidence="7 9" key="2">
    <citation type="submission" date="2020-09" db="EMBL/GenBank/DDBJ databases">
        <title>Co-existence of a novel multidrug-resistance efflux pump with carbapenem resistance gene blaVIM-2 in one megaplasmid in Pseudomonas putida.</title>
        <authorList>
            <person name="Peng K."/>
            <person name="Li R."/>
        </authorList>
    </citation>
    <scope>NUCLEOTIDE SEQUENCE [LARGE SCALE GENOMIC DNA]</scope>
    <source>
        <strain evidence="7 9">ZXPA-20</strain>
    </source>
</reference>
<dbReference type="GO" id="GO:0005886">
    <property type="term" value="C:plasma membrane"/>
    <property type="evidence" value="ECO:0007669"/>
    <property type="project" value="UniProtKB-SubCell"/>
</dbReference>
<dbReference type="InterPro" id="IPR003660">
    <property type="entry name" value="HAMP_dom"/>
</dbReference>
<dbReference type="PANTHER" id="PTHR46663:SF2">
    <property type="entry name" value="GGDEF DOMAIN-CONTAINING PROTEIN"/>
    <property type="match status" value="1"/>
</dbReference>
<dbReference type="InterPro" id="IPR000160">
    <property type="entry name" value="GGDEF_dom"/>
</dbReference>
<dbReference type="InterPro" id="IPR043128">
    <property type="entry name" value="Rev_trsase/Diguanyl_cyclase"/>
</dbReference>
<dbReference type="EMBL" id="CP061723">
    <property type="protein sequence ID" value="QOC97393.1"/>
    <property type="molecule type" value="Genomic_DNA"/>
</dbReference>
<evidence type="ECO:0000256" key="1">
    <source>
        <dbReference type="ARBA" id="ARBA00001946"/>
    </source>
</evidence>
<evidence type="ECO:0000313" key="7">
    <source>
        <dbReference type="EMBL" id="QOC97393.1"/>
    </source>
</evidence>
<comment type="cofactor">
    <cofactor evidence="1">
        <name>Mg(2+)</name>
        <dbReference type="ChEBI" id="CHEBI:18420"/>
    </cofactor>
</comment>
<evidence type="ECO:0000259" key="5">
    <source>
        <dbReference type="PROSITE" id="PS50887"/>
    </source>
</evidence>
<feature type="domain" description="HAMP" evidence="4">
    <location>
        <begin position="182"/>
        <end position="235"/>
    </location>
</feature>
<dbReference type="InterPro" id="IPR033417">
    <property type="entry name" value="CHASE8"/>
</dbReference>
<evidence type="ECO:0000313" key="9">
    <source>
        <dbReference type="Proteomes" id="UP000516786"/>
    </source>
</evidence>
<dbReference type="CDD" id="cd01949">
    <property type="entry name" value="GGDEF"/>
    <property type="match status" value="1"/>
</dbReference>
<dbReference type="PANTHER" id="PTHR46663">
    <property type="entry name" value="DIGUANYLATE CYCLASE DGCT-RELATED"/>
    <property type="match status" value="1"/>
</dbReference>
<dbReference type="Gene3D" id="3.30.70.270">
    <property type="match status" value="1"/>
</dbReference>
<dbReference type="SUPFAM" id="SSF55073">
    <property type="entry name" value="Nucleotide cyclase"/>
    <property type="match status" value="1"/>
</dbReference>
<feature type="transmembrane region" description="Helical" evidence="3">
    <location>
        <begin position="21"/>
        <end position="44"/>
    </location>
</feature>
<organism evidence="6 8">
    <name type="scientific">Pseudomonas putida</name>
    <name type="common">Arthrobacter siderocapsulatus</name>
    <dbReference type="NCBI Taxonomy" id="303"/>
    <lineage>
        <taxon>Bacteria</taxon>
        <taxon>Pseudomonadati</taxon>
        <taxon>Pseudomonadota</taxon>
        <taxon>Gammaproteobacteria</taxon>
        <taxon>Pseudomonadales</taxon>
        <taxon>Pseudomonadaceae</taxon>
        <taxon>Pseudomonas</taxon>
    </lineage>
</organism>
<dbReference type="NCBIfam" id="TIGR00254">
    <property type="entry name" value="GGDEF"/>
    <property type="match status" value="1"/>
</dbReference>
<evidence type="ECO:0000256" key="2">
    <source>
        <dbReference type="ARBA" id="ARBA00004533"/>
    </source>
</evidence>
<dbReference type="Proteomes" id="UP000516786">
    <property type="component" value="Chromosome"/>
</dbReference>
<evidence type="ECO:0000313" key="8">
    <source>
        <dbReference type="Proteomes" id="UP000218731"/>
    </source>
</evidence>
<dbReference type="Pfam" id="PF17152">
    <property type="entry name" value="CHASE8"/>
    <property type="match status" value="1"/>
</dbReference>
<dbReference type="InterPro" id="IPR029787">
    <property type="entry name" value="Nucleotide_cyclase"/>
</dbReference>
<dbReference type="PROSITE" id="PS50887">
    <property type="entry name" value="GGDEF"/>
    <property type="match status" value="1"/>
</dbReference>
<evidence type="ECO:0000256" key="3">
    <source>
        <dbReference type="SAM" id="Phobius"/>
    </source>
</evidence>
<accession>A0A1L7NJL2</accession>
<evidence type="ECO:0000259" key="4">
    <source>
        <dbReference type="PROSITE" id="PS50885"/>
    </source>
</evidence>
<comment type="subcellular location">
    <subcellularLocation>
        <location evidence="2">Cell inner membrane</location>
    </subcellularLocation>
</comment>
<dbReference type="SMART" id="SM00267">
    <property type="entry name" value="GGDEF"/>
    <property type="match status" value="1"/>
</dbReference>
<proteinExistence type="predicted"/>
<feature type="domain" description="GGDEF" evidence="5">
    <location>
        <begin position="278"/>
        <end position="412"/>
    </location>
</feature>
<dbReference type="EMBL" id="AP015029">
    <property type="protein sequence ID" value="BAW25634.1"/>
    <property type="molecule type" value="Genomic_DNA"/>
</dbReference>
<evidence type="ECO:0000313" key="6">
    <source>
        <dbReference type="EMBL" id="BAW25634.1"/>
    </source>
</evidence>
<dbReference type="FunFam" id="3.30.70.270:FF:000001">
    <property type="entry name" value="Diguanylate cyclase domain protein"/>
    <property type="match status" value="1"/>
</dbReference>
<protein>
    <submittedName>
        <fullName evidence="6">DeoR family transcriptional regulator</fullName>
    </submittedName>
    <submittedName>
        <fullName evidence="7">Diguanylate cyclase</fullName>
    </submittedName>
</protein>
<dbReference type="AlphaFoldDB" id="A0A1L7NJL2"/>
<dbReference type="Proteomes" id="UP000218731">
    <property type="component" value="Chromosome 1"/>
</dbReference>
<dbReference type="InterPro" id="IPR052163">
    <property type="entry name" value="DGC-Regulatory_Protein"/>
</dbReference>
<dbReference type="Pfam" id="PF00990">
    <property type="entry name" value="GGDEF"/>
    <property type="match status" value="1"/>
</dbReference>
<dbReference type="CDD" id="cd06225">
    <property type="entry name" value="HAMP"/>
    <property type="match status" value="1"/>
</dbReference>
<sequence length="423" mass="46270">MKPTRKHGVRPTLRSVLGRGHLSVALLAVGLAGISLTLLGVLALRVYANHNLHLIARSISYTVEAAVVFDDSAAANESLVLIASKEEVAEAKVFNDEGELLAHWQRGDTGMLAKLEVQVATALLDEPINLPILHQQQQVGHIELVGQGRSLLLFLLSGLAGILFCTILSALAAQYLSRRLLSDIVRPLRGLASVAHAARRERSFDRRVPEAGIAELNELGNDFNALLDELEVWHSHLQNENQTLAHQASHDSLTGLPNRAFFEGRLSRSVRNAARQQEHLALLFLDSDHFKQINDTLGHAVGDEVLISVADRVRAQLREHDLVARLGGDEFAVLLTPLQSREDAEHIAEKIIASMQLPVQLDSGRSIATSLSVGIAYYPDDGADPASLLNAADAAMYQAKRKRRGHWQVAQTERSASEIKNRS</sequence>
<keyword evidence="3" id="KW-0472">Membrane</keyword>
<dbReference type="RefSeq" id="WP_023046901.1">
    <property type="nucleotide sequence ID" value="NZ_AP015029.1"/>
</dbReference>
<keyword evidence="3" id="KW-0812">Transmembrane</keyword>
<dbReference type="Pfam" id="PF00672">
    <property type="entry name" value="HAMP"/>
    <property type="match status" value="1"/>
</dbReference>
<gene>
    <name evidence="7" type="ORF">ID616_25630</name>
    <name evidence="6" type="ORF">KF715C_ch50610</name>
</gene>
<dbReference type="SMART" id="SM00304">
    <property type="entry name" value="HAMP"/>
    <property type="match status" value="1"/>
</dbReference>
<dbReference type="GO" id="GO:0007165">
    <property type="term" value="P:signal transduction"/>
    <property type="evidence" value="ECO:0007669"/>
    <property type="project" value="InterPro"/>
</dbReference>
<reference evidence="6 8" key="1">
    <citation type="submission" date="2015-11" db="EMBL/GenBank/DDBJ databases">
        <title>Complete genome sequencing of a biphenyl-degrading bacterium, Pseudomonas putida KF715 (=NBRC110667).</title>
        <authorList>
            <person name="Suenaga H."/>
            <person name="Fujihara N."/>
            <person name="Watanabe T."/>
            <person name="Hirose J."/>
            <person name="Kimura N."/>
            <person name="Yamazoe A."/>
            <person name="Hosoyama A."/>
            <person name="Shimodaira J."/>
            <person name="Furukawa K."/>
        </authorList>
    </citation>
    <scope>NUCLEOTIDE SEQUENCE [LARGE SCALE GENOMIC DNA]</scope>
    <source>
        <strain evidence="6 8">KF715</strain>
    </source>
</reference>
<feature type="transmembrane region" description="Helical" evidence="3">
    <location>
        <begin position="151"/>
        <end position="176"/>
    </location>
</feature>
<name>A0A1L7NJL2_PSEPU</name>